<proteinExistence type="predicted"/>
<dbReference type="EMBL" id="JAUYVI010000009">
    <property type="protein sequence ID" value="MDQ7251115.1"/>
    <property type="molecule type" value="Genomic_DNA"/>
</dbReference>
<reference evidence="3" key="1">
    <citation type="submission" date="2023-08" db="EMBL/GenBank/DDBJ databases">
        <title>Rhodospirillaceae gen. nov., a novel taxon isolated from the Yangtze River Yuezi River estuary sludge.</title>
        <authorList>
            <person name="Ruan L."/>
        </authorList>
    </citation>
    <scope>NUCLEOTIDE SEQUENCE [LARGE SCALE GENOMIC DNA]</scope>
    <source>
        <strain evidence="3">R-7</strain>
    </source>
</reference>
<dbReference type="Pfam" id="PF12974">
    <property type="entry name" value="Phosphonate-bd"/>
    <property type="match status" value="1"/>
</dbReference>
<feature type="chain" id="PRO_5045214092" evidence="1">
    <location>
        <begin position="30"/>
        <end position="295"/>
    </location>
</feature>
<comment type="caution">
    <text evidence="2">The sequence shown here is derived from an EMBL/GenBank/DDBJ whole genome shotgun (WGS) entry which is preliminary data.</text>
</comment>
<feature type="signal peptide" evidence="1">
    <location>
        <begin position="1"/>
        <end position="29"/>
    </location>
</feature>
<dbReference type="Gene3D" id="3.40.190.10">
    <property type="entry name" value="Periplasmic binding protein-like II"/>
    <property type="match status" value="2"/>
</dbReference>
<dbReference type="PANTHER" id="PTHR30024:SF17">
    <property type="entry name" value="SOLUTE-BINDING PROTEIN FAMILY 3_N-TERMINAL DOMAIN-CONTAINING PROTEIN"/>
    <property type="match status" value="1"/>
</dbReference>
<dbReference type="RefSeq" id="WP_379961167.1">
    <property type="nucleotide sequence ID" value="NZ_JAUYVI010000009.1"/>
</dbReference>
<evidence type="ECO:0000256" key="1">
    <source>
        <dbReference type="SAM" id="SignalP"/>
    </source>
</evidence>
<protein>
    <submittedName>
        <fullName evidence="2">Phosphate/phosphite/phosphonate ABC transporter substrate-binding protein</fullName>
    </submittedName>
</protein>
<dbReference type="PANTHER" id="PTHR30024">
    <property type="entry name" value="ALIPHATIC SULFONATES-BINDING PROTEIN-RELATED"/>
    <property type="match status" value="1"/>
</dbReference>
<keyword evidence="1" id="KW-0732">Signal</keyword>
<sequence length="295" mass="31870">MSLISVTRRLVLAGVAALPLIASASFAEAAETVRFAVTDIAGLEDLQREYGAFRDTLAKATGYEIEFSAVSSRTAAVEAMRAKQVDFVLTGPAEYVVFKKRSDAKVVVGFQRPDYFAMIVTLADSPVQGVSDLKGKKVAFGDIGSTSQHLGPMQLLADFGINPLSDIEALHVNRNVAVESLIKGDIAAIGMNSTHLAGIRKKFPDTAFKVIARGRDLPNDPLLAGAHVDQAVVDKMRAAFVDQSPALIEAILKGEDTQKYQGMHFLAAIEDKDYDYVRSMYATIGHPQYAEFVGQ</sequence>
<accession>A0ABU0YVF8</accession>
<keyword evidence="3" id="KW-1185">Reference proteome</keyword>
<evidence type="ECO:0000313" key="2">
    <source>
        <dbReference type="EMBL" id="MDQ7251115.1"/>
    </source>
</evidence>
<dbReference type="CDD" id="cd01071">
    <property type="entry name" value="PBP2_PhnD_like"/>
    <property type="match status" value="1"/>
</dbReference>
<dbReference type="SUPFAM" id="SSF53850">
    <property type="entry name" value="Periplasmic binding protein-like II"/>
    <property type="match status" value="1"/>
</dbReference>
<gene>
    <name evidence="2" type="ORF">Q8A70_25740</name>
</gene>
<evidence type="ECO:0000313" key="3">
    <source>
        <dbReference type="Proteomes" id="UP001230156"/>
    </source>
</evidence>
<organism evidence="2 3">
    <name type="scientific">Dongia sedimenti</name>
    <dbReference type="NCBI Taxonomy" id="3064282"/>
    <lineage>
        <taxon>Bacteria</taxon>
        <taxon>Pseudomonadati</taxon>
        <taxon>Pseudomonadota</taxon>
        <taxon>Alphaproteobacteria</taxon>
        <taxon>Rhodospirillales</taxon>
        <taxon>Dongiaceae</taxon>
        <taxon>Dongia</taxon>
    </lineage>
</organism>
<name>A0ABU0YVF8_9PROT</name>
<dbReference type="Proteomes" id="UP001230156">
    <property type="component" value="Unassembled WGS sequence"/>
</dbReference>